<reference evidence="3" key="1">
    <citation type="journal article" date="2021" name="Microorganisms">
        <title>Genomes of Anguillid Herpesvirus 1 Strains Reveal Evolutionary Disparities and Low Genetic Diversity in the Genus Cyprinivirus.</title>
        <authorList>
            <person name="Donohoe O."/>
            <person name="Zhang H."/>
            <person name="Delrez N."/>
            <person name="Gao Y."/>
            <person name="Suarez N.M."/>
            <person name="Davison A.J."/>
            <person name="Vanderplasschen A."/>
        </authorList>
    </citation>
    <scope>NUCLEOTIDE SEQUENCE</scope>
    <source>
        <strain evidence="3">HVA 486123</strain>
    </source>
</reference>
<protein>
    <submittedName>
        <fullName evidence="3">Membrane protein ORF94</fullName>
    </submittedName>
</protein>
<keyword evidence="2" id="KW-1133">Transmembrane helix</keyword>
<proteinExistence type="predicted"/>
<accession>A0A8E5AQD1</accession>
<sequence>MIGFSGVLLFATLVPFAVGSVIMASSGYAAINLDKNVHKAYVYGHAQEGDVELVCDSTKSTEKCIWSDPESSGFGAVRTLRLKVEDILDLENEEDYDEDEDEDDEYEDEDEEDEDEEEVQQPQRPPQPRREPVMKTGVWNHTYDYYLLYTVQQYKYDKKGRELVRNKTFLVEEEGACTVRSIENGTSIFLFEDRSFRVRVRYNNSWVILTDPGCPFNITGSIERGPIVLNGVDLVKAGPVTLIEPGYVFYDENGRKVTYWGRPCTVEKNEAAPVCPPCASLPPAPAALAYQASPPECAEVPAFNGPEAGIGVGLTLIVILTIISICFCCDRRRTRRREKLVYTKEPNDDTKELVVVDLNN</sequence>
<evidence type="ECO:0000256" key="2">
    <source>
        <dbReference type="SAM" id="Phobius"/>
    </source>
</evidence>
<evidence type="ECO:0000313" key="3">
    <source>
        <dbReference type="EMBL" id="QRM17042.1"/>
    </source>
</evidence>
<feature type="region of interest" description="Disordered" evidence="1">
    <location>
        <begin position="91"/>
        <end position="133"/>
    </location>
</feature>
<keyword evidence="2" id="KW-0472">Membrane</keyword>
<evidence type="ECO:0000256" key="1">
    <source>
        <dbReference type="SAM" id="MobiDB-lite"/>
    </source>
</evidence>
<reference evidence="3" key="2">
    <citation type="submission" date="2021-02" db="EMBL/GenBank/DDBJ databases">
        <authorList>
            <person name="Vanderplasschen A.F.C."/>
            <person name="Davison A.J."/>
        </authorList>
    </citation>
    <scope>NUCLEOTIDE SEQUENCE</scope>
    <source>
        <strain evidence="3">HVA 486123</strain>
    </source>
</reference>
<feature type="transmembrane region" description="Helical" evidence="2">
    <location>
        <begin position="308"/>
        <end position="329"/>
    </location>
</feature>
<feature type="compositionally biased region" description="Acidic residues" evidence="1">
    <location>
        <begin position="91"/>
        <end position="119"/>
    </location>
</feature>
<organism evidence="3">
    <name type="scientific">Anguillid herpesvirus 1</name>
    <dbReference type="NCBI Taxonomy" id="150286"/>
    <lineage>
        <taxon>Viruses</taxon>
        <taxon>Duplodnaviria</taxon>
        <taxon>Heunggongvirae</taxon>
        <taxon>Peploviricota</taxon>
        <taxon>Herviviricetes</taxon>
        <taxon>Herpesvirales</taxon>
        <taxon>Alloherpesviridae</taxon>
        <taxon>Cyvirus</taxon>
        <taxon>Cyvirus anguillidallo1</taxon>
    </lineage>
</organism>
<keyword evidence="2" id="KW-0812">Transmembrane</keyword>
<dbReference type="EMBL" id="MW580854">
    <property type="protein sequence ID" value="QRM17042.1"/>
    <property type="molecule type" value="Genomic_DNA"/>
</dbReference>
<name>A0A8E5AQD1_9VIRU</name>
<gene>
    <name evidence="3" type="primary">ORF94</name>
</gene>